<evidence type="ECO:0000256" key="6">
    <source>
        <dbReference type="SAM" id="MobiDB-lite"/>
    </source>
</evidence>
<comment type="subcellular location">
    <subcellularLocation>
        <location evidence="1">Cell membrane</location>
        <topology evidence="1">Multi-pass membrane protein</topology>
    </subcellularLocation>
</comment>
<evidence type="ECO:0000256" key="3">
    <source>
        <dbReference type="ARBA" id="ARBA00022692"/>
    </source>
</evidence>
<keyword evidence="3 7" id="KW-0812">Transmembrane</keyword>
<dbReference type="GO" id="GO:0005886">
    <property type="term" value="C:plasma membrane"/>
    <property type="evidence" value="ECO:0007669"/>
    <property type="project" value="UniProtKB-SubCell"/>
</dbReference>
<proteinExistence type="predicted"/>
<evidence type="ECO:0000256" key="2">
    <source>
        <dbReference type="ARBA" id="ARBA00022475"/>
    </source>
</evidence>
<dbReference type="EMBL" id="VAVZ01000008">
    <property type="protein sequence ID" value="TLP98659.1"/>
    <property type="molecule type" value="Genomic_DNA"/>
</dbReference>
<dbReference type="Proteomes" id="UP000310458">
    <property type="component" value="Unassembled WGS sequence"/>
</dbReference>
<evidence type="ECO:0000256" key="5">
    <source>
        <dbReference type="ARBA" id="ARBA00023136"/>
    </source>
</evidence>
<evidence type="ECO:0000256" key="7">
    <source>
        <dbReference type="SAM" id="Phobius"/>
    </source>
</evidence>
<name>A0A5R9BEF9_9MICC</name>
<feature type="transmembrane region" description="Helical" evidence="7">
    <location>
        <begin position="178"/>
        <end position="200"/>
    </location>
</feature>
<comment type="caution">
    <text evidence="8">The sequence shown here is derived from an EMBL/GenBank/DDBJ whole genome shotgun (WGS) entry which is preliminary data.</text>
</comment>
<dbReference type="InterPro" id="IPR051461">
    <property type="entry name" value="UPF0750_membrane"/>
</dbReference>
<dbReference type="RefSeq" id="WP_138252347.1">
    <property type="nucleotide sequence ID" value="NZ_VAVZ01000008.1"/>
</dbReference>
<protein>
    <submittedName>
        <fullName evidence="8">YitT family protein</fullName>
    </submittedName>
</protein>
<sequence>MSTPDSEPDSATSRGNGDSDDLDERDANIQPLAGRVIPHSAAEDVLGVLTGTFMAALGLYLLEQSQAVSGGTAGLALLLTFGTPLGLACLFFLVNVPFFALALWRKGWRFTLRTALSVGVVSAFAAVCEMYLPVPDINPVFGVFAGNTLLGVALLIVFRHGSSLGGFNILAIIAQEQFNLRGGYVQMGLDITVILLAFTVLAPENVLLSTAGAVVMNVILAFNHRPGRYRA</sequence>
<keyword evidence="9" id="KW-1185">Reference proteome</keyword>
<feature type="compositionally biased region" description="Polar residues" evidence="6">
    <location>
        <begin position="1"/>
        <end position="16"/>
    </location>
</feature>
<dbReference type="OrthoDB" id="3296441at2"/>
<feature type="transmembrane region" description="Helical" evidence="7">
    <location>
        <begin position="206"/>
        <end position="223"/>
    </location>
</feature>
<feature type="region of interest" description="Disordered" evidence="6">
    <location>
        <begin position="1"/>
        <end position="24"/>
    </location>
</feature>
<reference evidence="8 9" key="1">
    <citation type="submission" date="2019-05" db="EMBL/GenBank/DDBJ databases">
        <title>Nesterenkonia sp. GY074 isolated from the Southern Atlantic Ocean.</title>
        <authorList>
            <person name="Zhang G."/>
        </authorList>
    </citation>
    <scope>NUCLEOTIDE SEQUENCE [LARGE SCALE GENOMIC DNA]</scope>
    <source>
        <strain evidence="8 9">GY074</strain>
    </source>
</reference>
<dbReference type="InterPro" id="IPR003740">
    <property type="entry name" value="YitT"/>
</dbReference>
<feature type="transmembrane region" description="Helical" evidence="7">
    <location>
        <begin position="115"/>
        <end position="134"/>
    </location>
</feature>
<dbReference type="PANTHER" id="PTHR33545">
    <property type="entry name" value="UPF0750 MEMBRANE PROTEIN YITT-RELATED"/>
    <property type="match status" value="1"/>
</dbReference>
<dbReference type="AlphaFoldDB" id="A0A5R9BEF9"/>
<dbReference type="Pfam" id="PF02588">
    <property type="entry name" value="YitT_membrane"/>
    <property type="match status" value="1"/>
</dbReference>
<feature type="transmembrane region" description="Helical" evidence="7">
    <location>
        <begin position="74"/>
        <end position="103"/>
    </location>
</feature>
<evidence type="ECO:0000256" key="1">
    <source>
        <dbReference type="ARBA" id="ARBA00004651"/>
    </source>
</evidence>
<evidence type="ECO:0000313" key="9">
    <source>
        <dbReference type="Proteomes" id="UP000310458"/>
    </source>
</evidence>
<keyword evidence="4 7" id="KW-1133">Transmembrane helix</keyword>
<feature type="transmembrane region" description="Helical" evidence="7">
    <location>
        <begin position="45"/>
        <end position="62"/>
    </location>
</feature>
<gene>
    <name evidence="8" type="ORF">FEF26_04520</name>
</gene>
<keyword evidence="2" id="KW-1003">Cell membrane</keyword>
<evidence type="ECO:0000256" key="4">
    <source>
        <dbReference type="ARBA" id="ARBA00022989"/>
    </source>
</evidence>
<keyword evidence="5 7" id="KW-0472">Membrane</keyword>
<evidence type="ECO:0000313" key="8">
    <source>
        <dbReference type="EMBL" id="TLP98659.1"/>
    </source>
</evidence>
<organism evidence="8 9">
    <name type="scientific">Nesterenkonia salmonea</name>
    <dbReference type="NCBI Taxonomy" id="1804987"/>
    <lineage>
        <taxon>Bacteria</taxon>
        <taxon>Bacillati</taxon>
        <taxon>Actinomycetota</taxon>
        <taxon>Actinomycetes</taxon>
        <taxon>Micrococcales</taxon>
        <taxon>Micrococcaceae</taxon>
        <taxon>Nesterenkonia</taxon>
    </lineage>
</organism>
<dbReference type="PANTHER" id="PTHR33545:SF5">
    <property type="entry name" value="UPF0750 MEMBRANE PROTEIN YITT"/>
    <property type="match status" value="1"/>
</dbReference>
<accession>A0A5R9BEF9</accession>